<dbReference type="InterPro" id="IPR052164">
    <property type="entry name" value="Anthracycline_SecMetBiosynth"/>
</dbReference>
<reference evidence="3" key="1">
    <citation type="submission" date="2016-10" db="EMBL/GenBank/DDBJ databases">
        <authorList>
            <person name="Varghese N."/>
            <person name="Submissions S."/>
        </authorList>
    </citation>
    <scope>NUCLEOTIDE SEQUENCE [LARGE SCALE GENOMIC DNA]</scope>
    <source>
        <strain evidence="3">Nm69</strain>
    </source>
</reference>
<feature type="domain" description="VOC" evidence="1">
    <location>
        <begin position="146"/>
        <end position="261"/>
    </location>
</feature>
<evidence type="ECO:0000313" key="2">
    <source>
        <dbReference type="EMBL" id="SFK99556.1"/>
    </source>
</evidence>
<dbReference type="RefSeq" id="WP_090701294.1">
    <property type="nucleotide sequence ID" value="NZ_FOSP01000025.1"/>
</dbReference>
<sequence>MSNQELIAGKFCWIDFATSDPKGAKAFYQKVFNWQYTETPMPCGGTYTMISTADGGGVGGLFLMPDEMKNANVPPHISNYIEVKNVDESTSKARNLGATVKMEPFDVFDYGRMAVLLDPTGAAFSLWQSKPKDCEGTMASRETHGMFCWQELMTTNVDQAADFYKNLLGWEYSAMTMDEDNYTLIKNRGEEIGGIMALPPGMKDIPPHWNAYFTVININETIAVVKDNGGNVMMGPQDIPDTGQFAVCNAPDGTTFCLFQYLDQQ</sequence>
<dbReference type="InterPro" id="IPR004360">
    <property type="entry name" value="Glyas_Fos-R_dOase_dom"/>
</dbReference>
<dbReference type="Pfam" id="PF00903">
    <property type="entry name" value="Glyoxalase"/>
    <property type="match status" value="2"/>
</dbReference>
<keyword evidence="3" id="KW-1185">Reference proteome</keyword>
<dbReference type="AlphaFoldDB" id="A0A1I4E5C1"/>
<dbReference type="CDD" id="cd07247">
    <property type="entry name" value="SgaA_N_like"/>
    <property type="match status" value="2"/>
</dbReference>
<dbReference type="EMBL" id="FOSP01000025">
    <property type="protein sequence ID" value="SFK99556.1"/>
    <property type="molecule type" value="Genomic_DNA"/>
</dbReference>
<name>A0A1I4E5C1_9PROT</name>
<dbReference type="Gene3D" id="3.10.180.10">
    <property type="entry name" value="2,3-Dihydroxybiphenyl 1,2-Dioxygenase, domain 1"/>
    <property type="match status" value="2"/>
</dbReference>
<feature type="domain" description="VOC" evidence="1">
    <location>
        <begin position="10"/>
        <end position="129"/>
    </location>
</feature>
<dbReference type="PROSITE" id="PS51819">
    <property type="entry name" value="VOC"/>
    <property type="match status" value="2"/>
</dbReference>
<evidence type="ECO:0000313" key="3">
    <source>
        <dbReference type="Proteomes" id="UP000199533"/>
    </source>
</evidence>
<accession>A0A1I4E5C1</accession>
<dbReference type="PANTHER" id="PTHR33993:SF14">
    <property type="entry name" value="GB|AAF24581.1"/>
    <property type="match status" value="1"/>
</dbReference>
<dbReference type="InterPro" id="IPR037523">
    <property type="entry name" value="VOC_core"/>
</dbReference>
<dbReference type="STRING" id="52441.SAMN05216302_102514"/>
<dbReference type="Proteomes" id="UP000199533">
    <property type="component" value="Unassembled WGS sequence"/>
</dbReference>
<protein>
    <recommendedName>
        <fullName evidence="1">VOC domain-containing protein</fullName>
    </recommendedName>
</protein>
<gene>
    <name evidence="2" type="ORF">SAMN05216302_102514</name>
</gene>
<dbReference type="PANTHER" id="PTHR33993">
    <property type="entry name" value="GLYOXALASE-RELATED"/>
    <property type="match status" value="1"/>
</dbReference>
<proteinExistence type="predicted"/>
<dbReference type="SUPFAM" id="SSF54593">
    <property type="entry name" value="Glyoxalase/Bleomycin resistance protein/Dihydroxybiphenyl dioxygenase"/>
    <property type="match status" value="2"/>
</dbReference>
<dbReference type="OrthoDB" id="8776491at2"/>
<dbReference type="InterPro" id="IPR029068">
    <property type="entry name" value="Glyas_Bleomycin-R_OHBP_Dase"/>
</dbReference>
<evidence type="ECO:0000259" key="1">
    <source>
        <dbReference type="PROSITE" id="PS51819"/>
    </source>
</evidence>
<organism evidence="2 3">
    <name type="scientific">Nitrosomonas aestuarii</name>
    <dbReference type="NCBI Taxonomy" id="52441"/>
    <lineage>
        <taxon>Bacteria</taxon>
        <taxon>Pseudomonadati</taxon>
        <taxon>Pseudomonadota</taxon>
        <taxon>Betaproteobacteria</taxon>
        <taxon>Nitrosomonadales</taxon>
        <taxon>Nitrosomonadaceae</taxon>
        <taxon>Nitrosomonas</taxon>
    </lineage>
</organism>